<dbReference type="SUPFAM" id="SSF52768">
    <property type="entry name" value="Arginase/deacetylase"/>
    <property type="match status" value="1"/>
</dbReference>
<dbReference type="PANTHER" id="PTHR10625:SF10">
    <property type="entry name" value="HISTONE DEACETYLASE HDAC1"/>
    <property type="match status" value="1"/>
</dbReference>
<reference evidence="2" key="1">
    <citation type="submission" date="2020-06" db="EMBL/GenBank/DDBJ databases">
        <title>Unique genomic features of the anaerobic methanotrophic archaea.</title>
        <authorList>
            <person name="Chadwick G.L."/>
            <person name="Skennerton C.T."/>
            <person name="Laso-Perez R."/>
            <person name="Leu A.O."/>
            <person name="Speth D.R."/>
            <person name="Yu H."/>
            <person name="Morgan-Lang C."/>
            <person name="Hatzenpichler R."/>
            <person name="Goudeau D."/>
            <person name="Malmstrom R."/>
            <person name="Brazelton W.J."/>
            <person name="Woyke T."/>
            <person name="Hallam S.J."/>
            <person name="Tyson G.W."/>
            <person name="Wegener G."/>
            <person name="Boetius A."/>
            <person name="Orphan V."/>
        </authorList>
    </citation>
    <scope>NUCLEOTIDE SEQUENCE</scope>
</reference>
<dbReference type="GO" id="GO:0040029">
    <property type="term" value="P:epigenetic regulation of gene expression"/>
    <property type="evidence" value="ECO:0007669"/>
    <property type="project" value="TreeGrafter"/>
</dbReference>
<protein>
    <recommendedName>
        <fullName evidence="1">Histone deacetylase domain-containing protein</fullName>
    </recommendedName>
</protein>
<sequence length="316" mass="33986">MTAIVYHPDYLLHETGAHPERKERLLAIMQLVEESKVNVRKVEPEPASIEEIRYVHDPDYINKVREYSEREIPLDPDTVLCRDSYHAALLAAGGVICAVDLAIAGENAFALVRPPGHHALPNRGMGFCLFNNLAIGARHAQRRGCTRVLVVDWDVHHGNGTQYAFYYDPSVFYFSVHQYPHYPGTGSAGETGDGSGSGYTLNVPLPAGSGDAEYIDIFERVLTPAALDFDPDIVLVSAGFDAHRDDPLAGMAVTTGGFGKMASIVASIADECCEGRLVVVLEGGYDLHALSHSVVAVLEAMAGGAGVAGIADGRDR</sequence>
<name>A0A7G9YJL6_9EURY</name>
<dbReference type="PANTHER" id="PTHR10625">
    <property type="entry name" value="HISTONE DEACETYLASE HDAC1-RELATED"/>
    <property type="match status" value="1"/>
</dbReference>
<dbReference type="InterPro" id="IPR000286">
    <property type="entry name" value="HDACs"/>
</dbReference>
<accession>A0A7G9YJL6</accession>
<dbReference type="CDD" id="cd09992">
    <property type="entry name" value="HDAC_classII"/>
    <property type="match status" value="1"/>
</dbReference>
<dbReference type="Pfam" id="PF00850">
    <property type="entry name" value="Hist_deacetyl"/>
    <property type="match status" value="1"/>
</dbReference>
<evidence type="ECO:0000259" key="1">
    <source>
        <dbReference type="Pfam" id="PF00850"/>
    </source>
</evidence>
<dbReference type="AlphaFoldDB" id="A0A7G9YJL6"/>
<proteinExistence type="predicted"/>
<dbReference type="InterPro" id="IPR023696">
    <property type="entry name" value="Ureohydrolase_dom_sf"/>
</dbReference>
<dbReference type="InterPro" id="IPR023801">
    <property type="entry name" value="His_deacetylse_dom"/>
</dbReference>
<dbReference type="GO" id="GO:0004407">
    <property type="term" value="F:histone deacetylase activity"/>
    <property type="evidence" value="ECO:0007669"/>
    <property type="project" value="TreeGrafter"/>
</dbReference>
<evidence type="ECO:0000313" key="2">
    <source>
        <dbReference type="EMBL" id="QNO48200.1"/>
    </source>
</evidence>
<dbReference type="PRINTS" id="PR01270">
    <property type="entry name" value="HDASUPER"/>
</dbReference>
<dbReference type="Gene3D" id="3.40.800.20">
    <property type="entry name" value="Histone deacetylase domain"/>
    <property type="match status" value="1"/>
</dbReference>
<dbReference type="InterPro" id="IPR037138">
    <property type="entry name" value="His_deacetylse_dom_sf"/>
</dbReference>
<dbReference type="EMBL" id="MT631314">
    <property type="protein sequence ID" value="QNO48200.1"/>
    <property type="molecule type" value="Genomic_DNA"/>
</dbReference>
<gene>
    <name evidence="2" type="ORF">PGANABGL_00014</name>
</gene>
<feature type="domain" description="Histone deacetylase" evidence="1">
    <location>
        <begin position="18"/>
        <end position="300"/>
    </location>
</feature>
<organism evidence="2">
    <name type="scientific">Candidatus Methanogaster sp. ANME-2c ERB4</name>
    <dbReference type="NCBI Taxonomy" id="2759911"/>
    <lineage>
        <taxon>Archaea</taxon>
        <taxon>Methanobacteriati</taxon>
        <taxon>Methanobacteriota</taxon>
        <taxon>Stenosarchaea group</taxon>
        <taxon>Methanomicrobia</taxon>
        <taxon>Methanosarcinales</taxon>
        <taxon>ANME-2 cluster</taxon>
        <taxon>Candidatus Methanogasteraceae</taxon>
        <taxon>Candidatus Methanogaster</taxon>
    </lineage>
</organism>